<dbReference type="InterPro" id="IPR011051">
    <property type="entry name" value="RmlC_Cupin_sf"/>
</dbReference>
<dbReference type="AlphaFoldDB" id="A0A0H2UVS5"/>
<dbReference type="HOGENOM" id="CLU_141446_4_0_9"/>
<organism evidence="2 3">
    <name type="scientific">Streptococcus pyogenes serotype M3 (strain ATCC BAA-595 / MGAS315)</name>
    <dbReference type="NCBI Taxonomy" id="198466"/>
    <lineage>
        <taxon>Bacteria</taxon>
        <taxon>Bacillati</taxon>
        <taxon>Bacillota</taxon>
        <taxon>Bacilli</taxon>
        <taxon>Lactobacillales</taxon>
        <taxon>Streptococcaceae</taxon>
        <taxon>Streptococcus</taxon>
    </lineage>
</organism>
<keyword evidence="2" id="KW-0808">Transferase</keyword>
<dbReference type="GeneID" id="69900546"/>
<dbReference type="EMBL" id="AE014074">
    <property type="protein sequence ID" value="AAM79888.1"/>
    <property type="molecule type" value="Genomic_DNA"/>
</dbReference>
<protein>
    <submittedName>
        <fullName evidence="2">Putative acetate kinase</fullName>
    </submittedName>
</protein>
<dbReference type="SUPFAM" id="SSF51182">
    <property type="entry name" value="RmlC-like cupins"/>
    <property type="match status" value="1"/>
</dbReference>
<evidence type="ECO:0000313" key="3">
    <source>
        <dbReference type="Proteomes" id="UP000000564"/>
    </source>
</evidence>
<gene>
    <name evidence="2" type="ordered locus">SpyM3_1281</name>
</gene>
<evidence type="ECO:0000259" key="1">
    <source>
        <dbReference type="Pfam" id="PF07883"/>
    </source>
</evidence>
<dbReference type="GO" id="GO:0016301">
    <property type="term" value="F:kinase activity"/>
    <property type="evidence" value="ECO:0007669"/>
    <property type="project" value="UniProtKB-KW"/>
</dbReference>
<sequence length="101" mass="11349">MIENLSQLVQYHDHQVASRSLSRLLGLSQSIVLYAMAQGESISQETSPRDKVILVLEGQLIFDLEDQKQVLTQESLIAIPAQKVHHLEAKTDCKLLQVLLD</sequence>
<dbReference type="Gene3D" id="2.60.120.10">
    <property type="entry name" value="Jelly Rolls"/>
    <property type="match status" value="1"/>
</dbReference>
<dbReference type="KEGG" id="spg:SpyM3_1281"/>
<dbReference type="Pfam" id="PF07883">
    <property type="entry name" value="Cupin_2"/>
    <property type="match status" value="1"/>
</dbReference>
<proteinExistence type="predicted"/>
<dbReference type="Proteomes" id="UP000000564">
    <property type="component" value="Chromosome"/>
</dbReference>
<reference evidence="2 3" key="1">
    <citation type="journal article" date="2002" name="Proc. Natl. Acad. Sci. U.S.A.">
        <title>Genome sequence of a serotype M3 strain of group A Streptococcus: phage-encoded toxins, the high-virulence phenotype, and clone emergence.</title>
        <authorList>
            <person name="Beres S.B."/>
            <person name="Sylva G.L."/>
            <person name="Barbian K.D."/>
            <person name="Lei B."/>
            <person name="Hoff J.S."/>
            <person name="Mammarella N.D."/>
            <person name="Liu M.Y."/>
            <person name="Smoot J.C."/>
            <person name="Porcella S.F."/>
            <person name="Parkins L.D."/>
            <person name="Campbell D.S."/>
            <person name="Smith T.M."/>
            <person name="McCormick J.K."/>
            <person name="Leung D.Y."/>
            <person name="Schlievert P.M."/>
            <person name="Musser J.M."/>
        </authorList>
    </citation>
    <scope>NUCLEOTIDE SEQUENCE [LARGE SCALE GENOMIC DNA]</scope>
    <source>
        <strain evidence="3">ATCC BAA-595 / MGAS315</strain>
    </source>
</reference>
<accession>A0A0H2UVS5</accession>
<name>A0A0H2UVS5_STRP3</name>
<keyword evidence="2" id="KW-0418">Kinase</keyword>
<dbReference type="InterPro" id="IPR014710">
    <property type="entry name" value="RmlC-like_jellyroll"/>
</dbReference>
<dbReference type="RefSeq" id="WP_002983743.1">
    <property type="nucleotide sequence ID" value="NC_004070.1"/>
</dbReference>
<feature type="domain" description="Cupin type-2" evidence="1">
    <location>
        <begin position="33"/>
        <end position="96"/>
    </location>
</feature>
<evidence type="ECO:0000313" key="2">
    <source>
        <dbReference type="EMBL" id="AAM79888.1"/>
    </source>
</evidence>
<dbReference type="InterPro" id="IPR013096">
    <property type="entry name" value="Cupin_2"/>
</dbReference>